<dbReference type="Proteomes" id="UP000037510">
    <property type="component" value="Unassembled WGS sequence"/>
</dbReference>
<evidence type="ECO:0000313" key="2">
    <source>
        <dbReference type="EMBL" id="KOB72618.1"/>
    </source>
</evidence>
<dbReference type="EMBL" id="JTDY01001891">
    <property type="protein sequence ID" value="KOB72618.1"/>
    <property type="molecule type" value="Genomic_DNA"/>
</dbReference>
<reference evidence="2 3" key="1">
    <citation type="journal article" date="2015" name="Genome Biol. Evol.">
        <title>The genome of winter moth (Operophtera brumata) provides a genomic perspective on sexual dimorphism and phenology.</title>
        <authorList>
            <person name="Derks M.F."/>
            <person name="Smit S."/>
            <person name="Salis L."/>
            <person name="Schijlen E."/>
            <person name="Bossers A."/>
            <person name="Mateman C."/>
            <person name="Pijl A.S."/>
            <person name="de Ridder D."/>
            <person name="Groenen M.A."/>
            <person name="Visser M.E."/>
            <person name="Megens H.J."/>
        </authorList>
    </citation>
    <scope>NUCLEOTIDE SEQUENCE [LARGE SCALE GENOMIC DNA]</scope>
    <source>
        <strain evidence="2">WM2013NL</strain>
        <tissue evidence="2">Head and thorax</tissue>
    </source>
</reference>
<feature type="compositionally biased region" description="Basic residues" evidence="1">
    <location>
        <begin position="117"/>
        <end position="131"/>
    </location>
</feature>
<gene>
    <name evidence="2" type="ORF">OBRU01_11895</name>
</gene>
<evidence type="ECO:0000313" key="3">
    <source>
        <dbReference type="Proteomes" id="UP000037510"/>
    </source>
</evidence>
<protein>
    <submittedName>
        <fullName evidence="2">Uncharacterized protein</fullName>
    </submittedName>
</protein>
<dbReference type="AlphaFoldDB" id="A0A0L7LAW0"/>
<keyword evidence="3" id="KW-1185">Reference proteome</keyword>
<feature type="region of interest" description="Disordered" evidence="1">
    <location>
        <begin position="61"/>
        <end position="152"/>
    </location>
</feature>
<sequence>MPSAEGAVAVPTSMTLPAVTSLLPMNSVELYDESPPHRVPGVTGAGSKIVPLYRARGYYGPNPMEFDDQEYDLAPPPEPSDNTYQPSAFSDPTAASAPNYPSKKVKIIKVNGELPRKKAPRKLKSKQRTVPRAKPQPQDDEHPVSNFHEQFYSDLDGSGTIRKIRRPHRVEKIIDGDTEHIHTYSEEHIHKLIYDDGRVDPVVGGMSALAGYSHPLMRFKNSQALLAYPPDTLAGLSVLGSMGTPSHLEYSAYNPREVTHDHIFHDHGEIPSDVDVTREQMSFPPRASYNSHGIRVGGVEQKVYKKYPKPHKPPASTDYSYYESMYSPYSKPRAVSKPANPMSFYGDPMEQSLDDYRPNPSIPSFKLKDKGNVKIRNAASAQYFGNGKQVSDYDLHQASVPAPFAVSSTVVHDYKPKAYAGTGAALQTRPFGLNKFKDPLLNFKDNSYTNNYDFDSFASSSNLYTSDDNNNSPTPIFHGKKGKKKSVSTQNISFGGLDHQTNVDHLGGSGLSFSPNVGSSLNLDPYNSFDPNKGIDSATSTPYTIRESSPAHSYYTAMALEALHSDPLSVGEASNDNFQYAEAPPPSTTHAPSVATTTSRPLENYFLEKETTEPVPTEPTEYIIGTRQRHRPKETSLSATSTHKDTRQKYSVLDLLEKDYKSADRPVAPTLTVLHHATKYSYKHGTDMPRSTGSLKYGDRI</sequence>
<organism evidence="2 3">
    <name type="scientific">Operophtera brumata</name>
    <name type="common">Winter moth</name>
    <name type="synonym">Phalaena brumata</name>
    <dbReference type="NCBI Taxonomy" id="104452"/>
    <lineage>
        <taxon>Eukaryota</taxon>
        <taxon>Metazoa</taxon>
        <taxon>Ecdysozoa</taxon>
        <taxon>Arthropoda</taxon>
        <taxon>Hexapoda</taxon>
        <taxon>Insecta</taxon>
        <taxon>Pterygota</taxon>
        <taxon>Neoptera</taxon>
        <taxon>Endopterygota</taxon>
        <taxon>Lepidoptera</taxon>
        <taxon>Glossata</taxon>
        <taxon>Ditrysia</taxon>
        <taxon>Geometroidea</taxon>
        <taxon>Geometridae</taxon>
        <taxon>Larentiinae</taxon>
        <taxon>Operophtera</taxon>
    </lineage>
</organism>
<comment type="caution">
    <text evidence="2">The sequence shown here is derived from an EMBL/GenBank/DDBJ whole genome shotgun (WGS) entry which is preliminary data.</text>
</comment>
<feature type="compositionally biased region" description="Polar residues" evidence="1">
    <location>
        <begin position="80"/>
        <end position="90"/>
    </location>
</feature>
<name>A0A0L7LAW0_OPEBR</name>
<feature type="compositionally biased region" description="Polar residues" evidence="1">
    <location>
        <begin position="588"/>
        <end position="599"/>
    </location>
</feature>
<evidence type="ECO:0000256" key="1">
    <source>
        <dbReference type="SAM" id="MobiDB-lite"/>
    </source>
</evidence>
<proteinExistence type="predicted"/>
<accession>A0A0L7LAW0</accession>
<feature type="region of interest" description="Disordered" evidence="1">
    <location>
        <begin position="576"/>
        <end position="599"/>
    </location>
</feature>